<dbReference type="AlphaFoldDB" id="A0A432NVG4"/>
<reference evidence="2 3" key="1">
    <citation type="submission" date="2018-11" db="EMBL/GenBank/DDBJ databases">
        <title>Rhizobium chutanense sp. nov., isolated from root nodules of Phaseolus vulgaris in China.</title>
        <authorList>
            <person name="Huo Y."/>
        </authorList>
    </citation>
    <scope>NUCLEOTIDE SEQUENCE [LARGE SCALE GENOMIC DNA]</scope>
    <source>
        <strain evidence="2 3">C16</strain>
    </source>
</reference>
<dbReference type="Proteomes" id="UP000278081">
    <property type="component" value="Unassembled WGS sequence"/>
</dbReference>
<name>A0A432NVG4_9HYPH</name>
<dbReference type="EMBL" id="RJTJ01000017">
    <property type="protein sequence ID" value="RUM03641.1"/>
    <property type="molecule type" value="Genomic_DNA"/>
</dbReference>
<evidence type="ECO:0000313" key="2">
    <source>
        <dbReference type="EMBL" id="RUM03641.1"/>
    </source>
</evidence>
<feature type="region of interest" description="Disordered" evidence="1">
    <location>
        <begin position="1"/>
        <end position="48"/>
    </location>
</feature>
<evidence type="ECO:0000313" key="3">
    <source>
        <dbReference type="Proteomes" id="UP000278081"/>
    </source>
</evidence>
<proteinExistence type="predicted"/>
<comment type="caution">
    <text evidence="2">The sequence shown here is derived from an EMBL/GenBank/DDBJ whole genome shotgun (WGS) entry which is preliminary data.</text>
</comment>
<dbReference type="InterPro" id="IPR027417">
    <property type="entry name" value="P-loop_NTPase"/>
</dbReference>
<accession>A0A432NVG4</accession>
<protein>
    <submittedName>
        <fullName evidence="2">ATP-binding protein</fullName>
    </submittedName>
</protein>
<organism evidence="2 3">
    <name type="scientific">Rhizobium chutanense</name>
    <dbReference type="NCBI Taxonomy" id="2035448"/>
    <lineage>
        <taxon>Bacteria</taxon>
        <taxon>Pseudomonadati</taxon>
        <taxon>Pseudomonadota</taxon>
        <taxon>Alphaproteobacteria</taxon>
        <taxon>Hyphomicrobiales</taxon>
        <taxon>Rhizobiaceae</taxon>
        <taxon>Rhizobium/Agrobacterium group</taxon>
        <taxon>Rhizobium</taxon>
    </lineage>
</organism>
<keyword evidence="2" id="KW-0547">Nucleotide-binding</keyword>
<gene>
    <name evidence="2" type="ORF">EFR84_19280</name>
</gene>
<evidence type="ECO:0000256" key="1">
    <source>
        <dbReference type="SAM" id="MobiDB-lite"/>
    </source>
</evidence>
<dbReference type="GO" id="GO:0005524">
    <property type="term" value="F:ATP binding"/>
    <property type="evidence" value="ECO:0007669"/>
    <property type="project" value="UniProtKB-KW"/>
</dbReference>
<keyword evidence="2" id="KW-0067">ATP-binding</keyword>
<dbReference type="OrthoDB" id="8266100at2"/>
<sequence length="1165" mass="128412">MPCRRRLVGRKQPGQRDLQHDAGRRRGCPQRPRPPSQETDGCMNATKHDTPENAALVLRRRAAVVGTFDPVAFLQLPVRAEDKEAFEDRVLAFLSPMMEEVIEDKRVLWRLRPQPRRDTLREMAAEGVLEQTVRQTKPQVSDRFGQVLQAMLKKGAAAGDPRKMSTDDLMLQALALDFVRSLPTDWPVREPPVDPRVMLARKAERRRQDFVAPRKLFGRALEAHALDQYIESGLLQQPLVALPKPPSDFARLRPLLVTGIGGSGKSALVADLMRRTQKDDWSGPICVWIDFDQRNVALGGEREWLNEVTRQIGFARPAAAERLSAIRNAARNDLHRLTQESGDVERLSGTESLNVVSSMREEMQRALGDGMFAEQTLVVLVDTFEEVLVRSNMKAPFLDQEPFGLVLEFLNSLEVLRCHDGRPLFKDVRAVVAGRAHPFQGDDGDAARWFEARLEIGELGPEAAVEFLRSRADRQIFTQARSRRLVGAIPRFPIVLLLLAAFSRGRTAAEIEEAATLAEGSGVLGAASSTRVLYSRFLHRLKDHIVTDAAGERLISRDDLSKLAHPGLALTVVTPTLIREVLAGPTALGAIDVQKSIDLFEALSREVWLVERSGDDAIRHVPVLRRIMLPMLDSDLSPAGNSEIPMRETVRAVHRAAANWYRAGGGAGEPDAATLAAYHDAFLGEVGLLLTDPSLVRRLIDLAGEDVFAMPLAARAILRREDKSDIGLSNQETAALPVDARRKAVATRRAERARLGVTSRQAERYEPIGDLEMEQLALIDAGSDEHSYQGSGHGRQLDIVEDIDTARRIAALFSEADFEGVVRSGRSGVLRMAEAPEHEPPLDKLGDLTSHWLWKWALSCLATGAVQESDLLWATESASFPFQPSSRNPFALGTLLALAVATVALGRTPAFVDHAPYRDAITAYPVLASAPIASILSLRLHALSKYWNPALMAYPRNYFDVRADITQVVAIWGMLKPDEREGSTLLQIPGTLFRQIDEFQSGPPASTDLKILDAPEAFFRVSNEGVPAYRSAHGGMARAMETVLRGRTPELYDPIRAALGDVAADDPSGFGEALDVIAAGTPFWPSDCHPGQLFSTRHNLREIDFFLARLVVFLDLAGLTQDLFAALSASAQRGRRFVAVAGLLHRYDSLLRLPRFDEMVAAGGA</sequence>
<dbReference type="SUPFAM" id="SSF52540">
    <property type="entry name" value="P-loop containing nucleoside triphosphate hydrolases"/>
    <property type="match status" value="1"/>
</dbReference>